<feature type="region of interest" description="Disordered" evidence="2">
    <location>
        <begin position="1440"/>
        <end position="1470"/>
    </location>
</feature>
<keyword evidence="3" id="KW-0812">Transmembrane</keyword>
<feature type="compositionally biased region" description="Polar residues" evidence="2">
    <location>
        <begin position="1135"/>
        <end position="1148"/>
    </location>
</feature>
<feature type="compositionally biased region" description="Polar residues" evidence="2">
    <location>
        <begin position="612"/>
        <end position="628"/>
    </location>
</feature>
<gene>
    <name evidence="4" type="primary">golgb1</name>
</gene>
<feature type="region of interest" description="Disordered" evidence="2">
    <location>
        <begin position="1629"/>
        <end position="1653"/>
    </location>
</feature>
<evidence type="ECO:0000313" key="4">
    <source>
        <dbReference type="Ensembl" id="ENSSAUP00010031094.1"/>
    </source>
</evidence>
<name>A0A671VXN4_SPAAU</name>
<feature type="compositionally biased region" description="Basic and acidic residues" evidence="2">
    <location>
        <begin position="1167"/>
        <end position="1183"/>
    </location>
</feature>
<feature type="region of interest" description="Disordered" evidence="2">
    <location>
        <begin position="1003"/>
        <end position="1022"/>
    </location>
</feature>
<feature type="compositionally biased region" description="Low complexity" evidence="2">
    <location>
        <begin position="1263"/>
        <end position="1272"/>
    </location>
</feature>
<feature type="compositionally biased region" description="Basic and acidic residues" evidence="2">
    <location>
        <begin position="2844"/>
        <end position="2866"/>
    </location>
</feature>
<dbReference type="OMA" id="YMAIDAF"/>
<dbReference type="GO" id="GO:0005793">
    <property type="term" value="C:endoplasmic reticulum-Golgi intermediate compartment"/>
    <property type="evidence" value="ECO:0007669"/>
    <property type="project" value="TreeGrafter"/>
</dbReference>
<reference evidence="4" key="3">
    <citation type="submission" date="2025-09" db="UniProtKB">
        <authorList>
            <consortium name="Ensembl"/>
        </authorList>
    </citation>
    <scope>IDENTIFICATION</scope>
</reference>
<feature type="coiled-coil region" evidence="1">
    <location>
        <begin position="2725"/>
        <end position="2763"/>
    </location>
</feature>
<dbReference type="GO" id="GO:0005801">
    <property type="term" value="C:cis-Golgi network"/>
    <property type="evidence" value="ECO:0007669"/>
    <property type="project" value="TreeGrafter"/>
</dbReference>
<keyword evidence="3" id="KW-0472">Membrane</keyword>
<sequence length="2993" mass="342027">MSPTLLLLVYTEASKICYYFPARSAVFMFSRLATVLQELSGEEAPDGDQQDTLVRQLPADESQSPVESEAPEEVMERLAHLEQLVVHLKELIRDKDTQLVQKDTELSNKDVQLKNEKDEAEARFTKLKLQAKAKMASLTKQITELKGQGGATQSPDSSFTGADAAVEEELQELKNKLREEEANSRGLQERLQSTEQLLQEKESVHTEQLRKLQAVVCEKDVRFQEQIQKHEEELLRVSAQTQNDGELQQALNAAQRRCEELEESLTSRSQVLEMLQEEVSSADQQKQILTAQFRQMEQELVEAVKQREEERRQWAEQSSRADAELSALRTSLEALERQSMEVARQESELASLREAEHVSQEALEKERMEVARLERELAVMKEAELAAVQVSHDASERDRAEIVRLESELASMREAVEHASQDAPQREKSEVEKLERELASLKEEQEDSQRKGEILAEIWRHLRPLAPEDVQSTEELPFPADFSLVLDAVQSIETQLMKLRDESSEIEENCAELTDTMETLQEQLDRKNTEQQETAAKIQELEQQIVTMSERDDVTEPSAEDSSEAKKARIVELEQQLLEKDNELAGLQESLRLATRQISSDVASCENDDQTPDQAQDASTPSRDSSAALTDFMEDPQEEETTLVAEDTSVISIPADNESSPELIGHQSESPEESKGTSSDEMIASSDSEVAHSSWTLLEAVNQDGGQEWPSLMQDLGQMQLQSSWEATSMESETSTVQVETSSVVIRETVQVHVTHQSSSSTDGNEPSGQVFAQVLAEELQKRYSELLAELQRLRDTAAQSQEKIKSLEEDTQSLTAAREEAELKVNNFAEELKSAREEVDMLSQQSSSVVEKHSVEMQLLEEQIEILTAQSNAKEEKIQALQADLEMAREAFSEQQGQFRMLSVQLEDRELLSSELERRLREMENNMLEYSQTSEINNDTLSKQESEISELQLRLSEKEQEVMELSDSMSAKLLQAEEEKFQTDREFNKLKEQLVELEKVRNEKDNVSCEDSAAPEDDEVASLRKEKGVLESQLMTTKKKLQAALVQRKELMKKVADFETEAKKWKEQKVETPEVEQSRGHEIEEMEAKLIELEQALRSKEETVETLEQRISQQDQALTEALALNEKLSEEAENSQQADVSSGTTVLQSQVTSLEAECETLQKKVQEAQESRKETIRKAKEKDRHHREQLKQQKEEYSDLMERFELQSDEREVLLTKLREFEEKGGEVPHQESKQLAEKLEKQAAGDWVQEDWVDFAASETDSSQPQSSDPVQPPAEKSAVLSAQMEESLKALTEEIQTVRIANAELEKQLQETQDSLSQKEAEVLEVGEELKALREKERQIDALSEEIDDLREKHRQAESYAESLKSEMEAAASAASADSTSCIATLQAEVEDFKQFLDNKNHEITELSQQLSEQTSLIHSMQDTVSEKDQLISSLQEELKAEQEKTQRLEVEVPQKQEEEKDSEAKIQQLQRKLQAALISRKEALKENKTQKEQLASTEKLIAELQQKMESAEDELEKLRAEKVKLIDEVDRTLLENESLGSSCESLKLAMEGILNEKDACKREVELAKEEAARRCREWEEKVQSMKDEYETLLKSYENVSDEAERVRRVLEAARQERQELAAKVRTHEAARQEAERQAEEAQKEVDSVKDKMRKFAKMKQQKILDLEEENERLKEMQERTGTKRESRVLNAEVERLQDELEGLKAELDTTVAERDSLGQQVEGLKEQLAQTEVKEDNIVEATLLGSAAVVEEVVTAQKSDIIMTRAEPVESQNEDKGEDTPADEIVAVQAPETHLQPPEEQEKAEMTAQVLLEDKIREMEAAVRAERELWQQQEAELKAQLASFERDLQEGKEKESLVASLETCLQESKERERSLIEESSKREAQFKELLRSLETEKDNVEERLMNQLAQLNGSIAGYQQEAADNREHLTELQREVERLERERAELEAAAQIESDRAARLEEDMRQAQRERAEAEAESGKQRELEQQLRSAQRVREGSQSRARQLEELLREKQLEVRQLQKDCIKYQERISELGRETKALQLSHDELHKKLEQSQVETSKTVEDLKRTEAELASCKSQLDEAQKQASVALAEKADLEQNAQKKEAAMKAEAEQTLDSVRFRLGAELKDMELRLEEAYNDRDKEEEATLEAREVAEAADRRAQETQARLDESLARLAAFSRCMSSLQDDRDRVLDEARQWETRFNDALQGKEAEVREAETRAKDLTEQLQKESTLKEELQLSVQRLEKTVKDLQLRLEEEEKKVTESQAALEEEKSKLQQTTTELQSTQNEAHALKNEVESLLQRTKALEEAVSRLQGEVDQARTELREREAEERRLCLNVEQLETDLRSSKALTESLQTELHEKERREVEMLGEKEQAVAEAAEEARKEADSRAQGAEEELEQRRGELRDLEEKLRKAEEESNNRKARLDSFMKAMGSLQDDRDRVLNMYKQLEEKHLQVMMEKDALIQEAAGENNSLKEELRSLLVQRDDLYAEKAKLSAQLHGYRDELNQVLSMKDSQHKQLLAAQRARISTLEREREELESQLQSVSKARETEVEAGRVERETLSQAVESTTAAKVIDAPGAEVEKLREQLQAAREQVEALEETLQKDRQEQESRGKELAELRWEGGVMRTESESAQERVAELARDLLAVEQRLLEEKEVTTQLRAENQSFSKAMASLQDSRDEAVNKAHEISLKLEEMSKAGVHTVHSSPGGSTGEVWGLKNALQALQNDRERLLEQLQTQTSELTKQKSELARLGAGELIKVSQELFEEKKKNEDMLSVLMQLENVVEMGKQEIETLRLERIDWMAQAEQLKQQTLATLSDRDQQLRQLNAMLEEARTHKPKLEQEHYQREGTEEMHSAPGAPQERSSQLDSHAYIAQVKELQRRLDEEMQQRVAAEEQLMDTQDRLERHSQAKWNSAEEADQSETAVFIEPPEGAVTRTRRGGPGLMRMLRVAFCSRQRTPLLLGLYLLTVHVLLLLCMGGYL</sequence>
<feature type="compositionally biased region" description="Basic and acidic residues" evidence="2">
    <location>
        <begin position="1965"/>
        <end position="1990"/>
    </location>
</feature>
<feature type="compositionally biased region" description="Acidic residues" evidence="2">
    <location>
        <begin position="632"/>
        <end position="641"/>
    </location>
</feature>
<protein>
    <submittedName>
        <fullName evidence="4">Golgin B1</fullName>
    </submittedName>
</protein>
<dbReference type="InParanoid" id="A0A671VXN4"/>
<dbReference type="GO" id="GO:0016020">
    <property type="term" value="C:membrane"/>
    <property type="evidence" value="ECO:0007669"/>
    <property type="project" value="TreeGrafter"/>
</dbReference>
<feature type="compositionally biased region" description="Basic and acidic residues" evidence="2">
    <location>
        <begin position="1440"/>
        <end position="1468"/>
    </location>
</feature>
<evidence type="ECO:0000313" key="5">
    <source>
        <dbReference type="Proteomes" id="UP000472265"/>
    </source>
</evidence>
<keyword evidence="5" id="KW-1185">Reference proteome</keyword>
<feature type="region of interest" description="Disordered" evidence="2">
    <location>
        <begin position="1965"/>
        <end position="2004"/>
    </location>
</feature>
<dbReference type="GeneTree" id="ENSGT00730000111007"/>
<feature type="coiled-coil region" evidence="1">
    <location>
        <begin position="2588"/>
        <end position="2660"/>
    </location>
</feature>
<feature type="compositionally biased region" description="Polar residues" evidence="2">
    <location>
        <begin position="676"/>
        <end position="691"/>
    </location>
</feature>
<organism evidence="4 5">
    <name type="scientific">Sparus aurata</name>
    <name type="common">Gilthead sea bream</name>
    <dbReference type="NCBI Taxonomy" id="8175"/>
    <lineage>
        <taxon>Eukaryota</taxon>
        <taxon>Metazoa</taxon>
        <taxon>Chordata</taxon>
        <taxon>Craniata</taxon>
        <taxon>Vertebrata</taxon>
        <taxon>Euteleostomi</taxon>
        <taxon>Actinopterygii</taxon>
        <taxon>Neopterygii</taxon>
        <taxon>Teleostei</taxon>
        <taxon>Neoteleostei</taxon>
        <taxon>Acanthomorphata</taxon>
        <taxon>Eupercaria</taxon>
        <taxon>Spariformes</taxon>
        <taxon>Sparidae</taxon>
        <taxon>Sparus</taxon>
    </lineage>
</organism>
<feature type="region of interest" description="Disordered" evidence="2">
    <location>
        <begin position="1223"/>
        <end position="1285"/>
    </location>
</feature>
<dbReference type="PANTHER" id="PTHR18887:SF2">
    <property type="entry name" value="GOLGIN SUBFAMILY B MEMBER 1"/>
    <property type="match status" value="1"/>
</dbReference>
<proteinExistence type="predicted"/>
<feature type="coiled-coil region" evidence="1">
    <location>
        <begin position="2881"/>
        <end position="2922"/>
    </location>
</feature>
<feature type="region of interest" description="Disordered" evidence="2">
    <location>
        <begin position="1125"/>
        <end position="1148"/>
    </location>
</feature>
<feature type="transmembrane region" description="Helical" evidence="3">
    <location>
        <begin position="2972"/>
        <end position="2992"/>
    </location>
</feature>
<feature type="region of interest" description="Disordered" evidence="2">
    <location>
        <begin position="2385"/>
        <end position="2412"/>
    </location>
</feature>
<keyword evidence="3" id="KW-1133">Transmembrane helix</keyword>
<evidence type="ECO:0000256" key="1">
    <source>
        <dbReference type="SAM" id="Coils"/>
    </source>
</evidence>
<keyword evidence="1" id="KW-0175">Coiled coil</keyword>
<feature type="region of interest" description="Disordered" evidence="2">
    <location>
        <begin position="2844"/>
        <end position="2879"/>
    </location>
</feature>
<dbReference type="Proteomes" id="UP000472265">
    <property type="component" value="Chromosome 14"/>
</dbReference>
<dbReference type="InterPro" id="IPR026202">
    <property type="entry name" value="GOLGB1"/>
</dbReference>
<evidence type="ECO:0000256" key="2">
    <source>
        <dbReference type="SAM" id="MobiDB-lite"/>
    </source>
</evidence>
<feature type="region of interest" description="Disordered" evidence="2">
    <location>
        <begin position="1167"/>
        <end position="1197"/>
    </location>
</feature>
<dbReference type="Ensembl" id="ENSSAUT00010032772.1">
    <property type="protein sequence ID" value="ENSSAUP00010031094.1"/>
    <property type="gene ID" value="ENSSAUG00010013289.1"/>
</dbReference>
<accession>A0A671VXN4</accession>
<reference evidence="4" key="2">
    <citation type="submission" date="2025-08" db="UniProtKB">
        <authorList>
            <consortium name="Ensembl"/>
        </authorList>
    </citation>
    <scope>IDENTIFICATION</scope>
</reference>
<feature type="compositionally biased region" description="Basic and acidic residues" evidence="2">
    <location>
        <begin position="2385"/>
        <end position="2396"/>
    </location>
</feature>
<feature type="region of interest" description="Disordered" evidence="2">
    <location>
        <begin position="1063"/>
        <end position="1084"/>
    </location>
</feature>
<feature type="compositionally biased region" description="Basic and acidic residues" evidence="2">
    <location>
        <begin position="1223"/>
        <end position="1245"/>
    </location>
</feature>
<evidence type="ECO:0000256" key="3">
    <source>
        <dbReference type="SAM" id="Phobius"/>
    </source>
</evidence>
<feature type="region of interest" description="Disordered" evidence="2">
    <location>
        <begin position="415"/>
        <end position="450"/>
    </location>
</feature>
<feature type="region of interest" description="Disordered" evidence="2">
    <location>
        <begin position="546"/>
        <end position="567"/>
    </location>
</feature>
<dbReference type="PANTHER" id="PTHR18887">
    <property type="entry name" value="GOLGI-ASSOCIATED PROTEIN GCP360-RELATED"/>
    <property type="match status" value="1"/>
</dbReference>
<reference evidence="4" key="1">
    <citation type="submission" date="2021-04" db="EMBL/GenBank/DDBJ databases">
        <authorList>
            <consortium name="Wellcome Sanger Institute Data Sharing"/>
        </authorList>
    </citation>
    <scope>NUCLEOTIDE SEQUENCE [LARGE SCALE GENOMIC DNA]</scope>
</reference>
<feature type="coiled-coil region" evidence="1">
    <location>
        <begin position="110"/>
        <end position="204"/>
    </location>
</feature>
<feature type="region of interest" description="Disordered" evidence="2">
    <location>
        <begin position="601"/>
        <end position="691"/>
    </location>
</feature>